<feature type="compositionally biased region" description="Low complexity" evidence="1">
    <location>
        <begin position="92"/>
        <end position="103"/>
    </location>
</feature>
<feature type="region of interest" description="Disordered" evidence="1">
    <location>
        <begin position="585"/>
        <end position="606"/>
    </location>
</feature>
<feature type="compositionally biased region" description="Polar residues" evidence="1">
    <location>
        <begin position="166"/>
        <end position="179"/>
    </location>
</feature>
<feature type="compositionally biased region" description="Polar residues" evidence="1">
    <location>
        <begin position="19"/>
        <end position="47"/>
    </location>
</feature>
<reference evidence="3" key="1">
    <citation type="submission" date="2023-06" db="EMBL/GenBank/DDBJ databases">
        <title>Genome-scale phylogeny and comparative genomics of the fungal order Sordariales.</title>
        <authorList>
            <consortium name="Lawrence Berkeley National Laboratory"/>
            <person name="Hensen N."/>
            <person name="Bonometti L."/>
            <person name="Westerberg I."/>
            <person name="Brannstrom I.O."/>
            <person name="Guillou S."/>
            <person name="Cros-Aarteil S."/>
            <person name="Calhoun S."/>
            <person name="Haridas S."/>
            <person name="Kuo A."/>
            <person name="Mondo S."/>
            <person name="Pangilinan J."/>
            <person name="Riley R."/>
            <person name="LaButti K."/>
            <person name="Andreopoulos B."/>
            <person name="Lipzen A."/>
            <person name="Chen C."/>
            <person name="Yanf M."/>
            <person name="Daum C."/>
            <person name="Ng V."/>
            <person name="Clum A."/>
            <person name="Steindorff A."/>
            <person name="Ohm R."/>
            <person name="Martin F."/>
            <person name="Silar P."/>
            <person name="Natvig D."/>
            <person name="Lalanne C."/>
            <person name="Gautier V."/>
            <person name="Ament-velasquez S.L."/>
            <person name="Kruys A."/>
            <person name="Hutchinson M.I."/>
            <person name="Powell A.J."/>
            <person name="Barry K."/>
            <person name="Miller A.N."/>
            <person name="Grigoriev I.V."/>
            <person name="Debuchy R."/>
            <person name="Gladieux P."/>
            <person name="Thoren M.H."/>
            <person name="Johannesson H."/>
        </authorList>
    </citation>
    <scope>NUCLEOTIDE SEQUENCE</scope>
    <source>
        <strain evidence="3">SMH3391-2</strain>
    </source>
</reference>
<feature type="compositionally biased region" description="Polar residues" evidence="1">
    <location>
        <begin position="881"/>
        <end position="894"/>
    </location>
</feature>
<dbReference type="PROSITE" id="PS50108">
    <property type="entry name" value="CRIB"/>
    <property type="match status" value="1"/>
</dbReference>
<dbReference type="EMBL" id="JAULSR010000004">
    <property type="protein sequence ID" value="KAK0621295.1"/>
    <property type="molecule type" value="Genomic_DNA"/>
</dbReference>
<name>A0AA39WTG5_9PEZI</name>
<protein>
    <recommendedName>
        <fullName evidence="2">CRIB domain-containing protein</fullName>
    </recommendedName>
</protein>
<evidence type="ECO:0000259" key="2">
    <source>
        <dbReference type="PROSITE" id="PS50108"/>
    </source>
</evidence>
<feature type="compositionally biased region" description="Low complexity" evidence="1">
    <location>
        <begin position="118"/>
        <end position="132"/>
    </location>
</feature>
<comment type="caution">
    <text evidence="3">The sequence shown here is derived from an EMBL/GenBank/DDBJ whole genome shotgun (WGS) entry which is preliminary data.</text>
</comment>
<dbReference type="Proteomes" id="UP001174934">
    <property type="component" value="Unassembled WGS sequence"/>
</dbReference>
<keyword evidence="4" id="KW-1185">Reference proteome</keyword>
<feature type="compositionally biased region" description="Pro residues" evidence="1">
    <location>
        <begin position="348"/>
        <end position="357"/>
    </location>
</feature>
<feature type="domain" description="CRIB" evidence="2">
    <location>
        <begin position="233"/>
        <end position="246"/>
    </location>
</feature>
<feature type="region of interest" description="Disordered" evidence="1">
    <location>
        <begin position="1"/>
        <end position="103"/>
    </location>
</feature>
<sequence length="894" mass="97564">MNMWAVSNMPVYPRERATSRASKADTTAEPSSTVSDQSAQVSPTSSDFPHHDADISGLLEPAIDGPPSPESIRALSKQLKWASAKDKHLSHHTSSSGSSSLLSLASVDRPSWENAIEGLSLSRKSSGRSTGRPMAANMASRERPDSVQIFGKTIFSRKGRLRRDTASAQSSHSGTQSPAPDSMYPNEAGNDSILSLIPTPLPIRESTLPGIFGRRRAARQQEQAAEEAPKFKISGPYNFQHVTHTQKDTVPDLQRSSRGALVSEFSQLRIPPVPPIPGMLQGIRAQDLHFADFSSDFLPLNEEGGELPNAPEPHTRITLSRPSSIVAKHLSARRIVKHTRSQEQLALPPAPPRPPRSPLELAFAQAPPIPPPRISSRMSGRHDSFDQAVNGPLDRPQTSSGFRHPRPFSPSNEPTSPPSTSHGFVLSPDMNTIPEDSNPYFPSVSDDANWPLPIPPSATRLDAPLPNVPEEEESPPIPSRRSRGSLVRTPSLRGSQSVPVLRPMSLLQDEESRRRSSAASETLGRLDLFAAQRALKAALIEVDEADDTDTEPLGRESWEDDIDYCYEHAAEADCDYAWDRPSLDISRDDGSTTPVEGLGRRSNQPGDVSLNLLVPTQFDLPALSPTSQISSAGGHEAITPTVLALPKPSNFSHPRIEDSNLLSVRRLSDVSSFKESHGFTLSPSLLVPGDYQQQMFASEPEIPDVREFSYQDYEDTMLNMAASSALSQQNRASASTTYTNDSYHTGFERHISTASSATDFTRLTQSTSSLDIESCLSKPEPLDRFPSCESLYRAESKSAMPTVSESDEVVVSSPSEPAVLRRYFMSRGSDPNLMGRVAKDEQQSGGSIGKWKDSIQARRQRARTASLSTPPPPNQYALFPSVQQKQNTMNGASF</sequence>
<gene>
    <name evidence="3" type="ORF">B0T17DRAFT_617762</name>
</gene>
<feature type="region of interest" description="Disordered" evidence="1">
    <location>
        <begin position="117"/>
        <end position="191"/>
    </location>
</feature>
<feature type="compositionally biased region" description="Low complexity" evidence="1">
    <location>
        <begin position="409"/>
        <end position="421"/>
    </location>
</feature>
<evidence type="ECO:0000313" key="3">
    <source>
        <dbReference type="EMBL" id="KAK0621295.1"/>
    </source>
</evidence>
<accession>A0AA39WTG5</accession>
<evidence type="ECO:0000313" key="4">
    <source>
        <dbReference type="Proteomes" id="UP001174934"/>
    </source>
</evidence>
<dbReference type="AlphaFoldDB" id="A0AA39WTG5"/>
<dbReference type="InterPro" id="IPR000095">
    <property type="entry name" value="CRIB_dom"/>
</dbReference>
<evidence type="ECO:0000256" key="1">
    <source>
        <dbReference type="SAM" id="MobiDB-lite"/>
    </source>
</evidence>
<organism evidence="3 4">
    <name type="scientific">Bombardia bombarda</name>
    <dbReference type="NCBI Taxonomy" id="252184"/>
    <lineage>
        <taxon>Eukaryota</taxon>
        <taxon>Fungi</taxon>
        <taxon>Dikarya</taxon>
        <taxon>Ascomycota</taxon>
        <taxon>Pezizomycotina</taxon>
        <taxon>Sordariomycetes</taxon>
        <taxon>Sordariomycetidae</taxon>
        <taxon>Sordariales</taxon>
        <taxon>Lasiosphaeriaceae</taxon>
        <taxon>Bombardia</taxon>
    </lineage>
</organism>
<proteinExistence type="predicted"/>
<feature type="region of interest" description="Disordered" evidence="1">
    <location>
        <begin position="842"/>
        <end position="894"/>
    </location>
</feature>
<feature type="region of interest" description="Disordered" evidence="1">
    <location>
        <begin position="339"/>
        <end position="520"/>
    </location>
</feature>